<gene>
    <name evidence="2" type="ORF">H920_00749</name>
</gene>
<dbReference type="EMBL" id="KN120708">
    <property type="protein sequence ID" value="KFO37838.1"/>
    <property type="molecule type" value="Genomic_DNA"/>
</dbReference>
<feature type="compositionally biased region" description="Low complexity" evidence="1">
    <location>
        <begin position="224"/>
        <end position="251"/>
    </location>
</feature>
<feature type="region of interest" description="Disordered" evidence="1">
    <location>
        <begin position="15"/>
        <end position="42"/>
    </location>
</feature>
<proteinExistence type="predicted"/>
<evidence type="ECO:0000313" key="3">
    <source>
        <dbReference type="Proteomes" id="UP000028990"/>
    </source>
</evidence>
<feature type="compositionally biased region" description="Polar residues" evidence="1">
    <location>
        <begin position="446"/>
        <end position="461"/>
    </location>
</feature>
<evidence type="ECO:0000256" key="1">
    <source>
        <dbReference type="SAM" id="MobiDB-lite"/>
    </source>
</evidence>
<dbReference type="Proteomes" id="UP000028990">
    <property type="component" value="Unassembled WGS sequence"/>
</dbReference>
<dbReference type="AlphaFoldDB" id="A0A091E537"/>
<feature type="compositionally biased region" description="Low complexity" evidence="1">
    <location>
        <begin position="295"/>
        <end position="304"/>
    </location>
</feature>
<organism evidence="2 3">
    <name type="scientific">Fukomys damarensis</name>
    <name type="common">Damaraland mole rat</name>
    <name type="synonym">Cryptomys damarensis</name>
    <dbReference type="NCBI Taxonomy" id="885580"/>
    <lineage>
        <taxon>Eukaryota</taxon>
        <taxon>Metazoa</taxon>
        <taxon>Chordata</taxon>
        <taxon>Craniata</taxon>
        <taxon>Vertebrata</taxon>
        <taxon>Euteleostomi</taxon>
        <taxon>Mammalia</taxon>
        <taxon>Eutheria</taxon>
        <taxon>Euarchontoglires</taxon>
        <taxon>Glires</taxon>
        <taxon>Rodentia</taxon>
        <taxon>Hystricomorpha</taxon>
        <taxon>Bathyergidae</taxon>
        <taxon>Fukomys</taxon>
    </lineage>
</organism>
<sequence>MAALFEFEPSSRIDMRPISPNRTRNPRVTGHHSLRTAGSQSLGWRQRAVNTLCCLPRPRGRSLRTPRRESTWERVRGWMTKSRRNRPLGRNRPALVDSTGQASPDPATDDLEMRASPGEVSPGLAIRRVEPLSPGQEHLGLAVTVLAQVPMWQLLDVQDPWAKGPSTRVAVSTAIQSPLEKKAGPDFFLGHCNRNPGSTSSVLDSSLELHSRVDLPAELLTQQEQAEPTEAEPKAAGPAPAQTEVPPVECVPAPPAAPSSALAPQPEPVPGTPPPPVAPHGLLVVAGQEGAGAGVQRARAAAETLARRSETSPAVLPPSGTRRTRPAARRNPGSPPQIQSRSAPRDDVTESTWPAEAREQESREHAQPQKHWRGGRRLALLYFRPPVPGELGQQRGATLEAHPKSSHALRPEMTSRSPRGLDSTLWDPPIVPRSRSRFKHAHSERSAYQSETLSSKSRAKM</sequence>
<feature type="compositionally biased region" description="Basic and acidic residues" evidence="1">
    <location>
        <begin position="356"/>
        <end position="367"/>
    </location>
</feature>
<evidence type="ECO:0000313" key="2">
    <source>
        <dbReference type="EMBL" id="KFO37838.1"/>
    </source>
</evidence>
<feature type="region of interest" description="Disordered" evidence="1">
    <location>
        <begin position="81"/>
        <end position="115"/>
    </location>
</feature>
<feature type="region of interest" description="Disordered" evidence="1">
    <location>
        <begin position="224"/>
        <end position="281"/>
    </location>
</feature>
<feature type="region of interest" description="Disordered" evidence="1">
    <location>
        <begin position="295"/>
        <end position="461"/>
    </location>
</feature>
<feature type="compositionally biased region" description="Pro residues" evidence="1">
    <location>
        <begin position="265"/>
        <end position="278"/>
    </location>
</feature>
<keyword evidence="3" id="KW-1185">Reference proteome</keyword>
<accession>A0A091E537</accession>
<reference evidence="2 3" key="1">
    <citation type="submission" date="2013-11" db="EMBL/GenBank/DDBJ databases">
        <title>The Damaraland mole rat (Fukomys damarensis) genome and evolution of African mole rats.</title>
        <authorList>
            <person name="Gladyshev V.N."/>
            <person name="Fang X."/>
        </authorList>
    </citation>
    <scope>NUCLEOTIDE SEQUENCE [LARGE SCALE GENOMIC DNA]</scope>
    <source>
        <tissue evidence="2">Liver</tissue>
    </source>
</reference>
<protein>
    <submittedName>
        <fullName evidence="2">Uncharacterized protein</fullName>
    </submittedName>
</protein>
<name>A0A091E537_FUKDA</name>